<dbReference type="NCBIfam" id="TIGR02532">
    <property type="entry name" value="IV_pilin_GFxxxE"/>
    <property type="match status" value="1"/>
</dbReference>
<dbReference type="AlphaFoldDB" id="A0A520XB91"/>
<dbReference type="EMBL" id="SHMQ01000019">
    <property type="protein sequence ID" value="RZV38408.1"/>
    <property type="molecule type" value="Genomic_DNA"/>
</dbReference>
<evidence type="ECO:0000256" key="1">
    <source>
        <dbReference type="ARBA" id="ARBA00022481"/>
    </source>
</evidence>
<comment type="caution">
    <text evidence="3">The sequence shown here is derived from an EMBL/GenBank/DDBJ whole genome shotgun (WGS) entry which is preliminary data.</text>
</comment>
<dbReference type="PROSITE" id="PS00409">
    <property type="entry name" value="PROKAR_NTER_METHYL"/>
    <property type="match status" value="1"/>
</dbReference>
<evidence type="ECO:0000313" key="3">
    <source>
        <dbReference type="EMBL" id="RZV38408.1"/>
    </source>
</evidence>
<reference evidence="3 4" key="1">
    <citation type="submission" date="2019-01" db="EMBL/GenBank/DDBJ databases">
        <title>Insights into ecological role of a new deltaproteobacterial order Candidatus Sinidesulfobacterales (Sva0485) by metagenomics and metatranscriptomics.</title>
        <authorList>
            <person name="Tan S."/>
            <person name="Liu J."/>
            <person name="Fang Y."/>
            <person name="Hedlund B."/>
            <person name="Lian Z.-H."/>
            <person name="Huang L.-Y."/>
            <person name="Li J.-T."/>
            <person name="Huang L.-N."/>
            <person name="Li W.-J."/>
            <person name="Jiang H.-C."/>
            <person name="Dong H.-L."/>
            <person name="Shu W.-S."/>
        </authorList>
    </citation>
    <scope>NUCLEOTIDE SEQUENCE [LARGE SCALE GENOMIC DNA]</scope>
    <source>
        <strain evidence="3">AP4</strain>
    </source>
</reference>
<name>A0A520XB91_9DELT</name>
<dbReference type="PANTHER" id="PTHR30093:SF34">
    <property type="entry name" value="PREPILIN PEPTIDASE-DEPENDENT PROTEIN D"/>
    <property type="match status" value="1"/>
</dbReference>
<keyword evidence="2" id="KW-0812">Transmembrane</keyword>
<feature type="transmembrane region" description="Helical" evidence="2">
    <location>
        <begin position="12"/>
        <end position="36"/>
    </location>
</feature>
<evidence type="ECO:0000313" key="4">
    <source>
        <dbReference type="Proteomes" id="UP000322454"/>
    </source>
</evidence>
<dbReference type="Proteomes" id="UP000322454">
    <property type="component" value="Unassembled WGS sequence"/>
</dbReference>
<dbReference type="InterPro" id="IPR012902">
    <property type="entry name" value="N_methyl_site"/>
</dbReference>
<dbReference type="PANTHER" id="PTHR30093">
    <property type="entry name" value="GENERAL SECRETION PATHWAY PROTEIN G"/>
    <property type="match status" value="1"/>
</dbReference>
<proteinExistence type="predicted"/>
<keyword evidence="2" id="KW-1133">Transmembrane helix</keyword>
<keyword evidence="1" id="KW-0488">Methylation</keyword>
<organism evidence="3 4">
    <name type="scientific">Candidatus Acidulodesulfobacterium acidiphilum</name>
    <dbReference type="NCBI Taxonomy" id="2597224"/>
    <lineage>
        <taxon>Bacteria</taxon>
        <taxon>Deltaproteobacteria</taxon>
        <taxon>Candidatus Acidulodesulfobacterales</taxon>
        <taxon>Candidatus Acidulodesulfobacterium</taxon>
    </lineage>
</organism>
<sequence length="225" mass="23370">MNINRLKGKKGFTLIELLIVIAIIGILAAIAIPTYLSYVNRAKDSEASTNLGAIFTDETAFNATNSTYISAGLAANSGTNAITSFSNTAATSTHPFYAVGTSYYIDTPPFQCVNYTLETYGGYTTEPTGGTQPAGATLVSAKGGFGDIGFLPKGTLYFYYEVNSATAANTAVPVSTTTPWVTPANAACGPGYTALAVANFTGSNLQAFAVNDYTTKATLITGTAY</sequence>
<evidence type="ECO:0000256" key="2">
    <source>
        <dbReference type="SAM" id="Phobius"/>
    </source>
</evidence>
<dbReference type="SUPFAM" id="SSF54523">
    <property type="entry name" value="Pili subunits"/>
    <property type="match status" value="1"/>
</dbReference>
<gene>
    <name evidence="3" type="ORF">EVJ48_07100</name>
</gene>
<accession>A0A520XB91</accession>
<dbReference type="Gene3D" id="3.30.700.10">
    <property type="entry name" value="Glycoprotein, Type 4 Pilin"/>
    <property type="match status" value="1"/>
</dbReference>
<protein>
    <submittedName>
        <fullName evidence="3">Prepilin-type N-terminal cleavage/methylation domain-containing protein</fullName>
    </submittedName>
</protein>
<keyword evidence="2" id="KW-0472">Membrane</keyword>
<dbReference type="Pfam" id="PF07963">
    <property type="entry name" value="N_methyl"/>
    <property type="match status" value="1"/>
</dbReference>
<dbReference type="InterPro" id="IPR045584">
    <property type="entry name" value="Pilin-like"/>
</dbReference>